<dbReference type="Pfam" id="PF00270">
    <property type="entry name" value="DEAD"/>
    <property type="match status" value="1"/>
</dbReference>
<sequence>MQVISRSMTPKAERTTSLQPSAFDTLSEPVRRWIWQRNWPSLRDVQEKAIPVILAGGDVVISARTAAGKTEAAFLPLLTRYAEHAGSADGFAILYVSPLKALINDQHRRLEGLCEGSGVLLHKWHGDVSADAKTRARKRPSGVVLITPESLEALLVRRGVEVAHMFSRLDAVVIDELHAFIGTERGMQLQSILNRIEVATARDRIDRIGLSATLGDMSLAAEALRPGKGASVTIVEGKDEGNGVRLQIRGYLLDGTAPGDLTATADDRDPPGKPPEPFEPSTVPAALASDLFRLLRGQSNLLFAGSRANVEVYADMLRSMCDEASFPNEFFPHHGNLARAMREEVEARLRDDPRPTTAVATTTLELGIDIGEVETIAQIGPGFSVASLRQRLGRSGRRAGKPAALRMFVIEPPIGKGRHPIDRLRLDLVQSIAMVECLRAGWCEPPLPAGLHLSTLLHQVMALIVQTGGVSPTVAWNLLCERGPFQAVDRTLFAELLRCMATPENRLLEQSPQGLLMIGETGEKITESYEFYAVFATEREYRIIHDARTLGTYPLSSPVACGETIIFAGRRWQVSEIDDRARVIMVKPTRAGKPPHFNGKGAAVHDHVVATMRAVLASDEAYPYLDPAANRLLDEARSSFLDLQLDSRSVIAHGEGVLIFPWVGTMKLQTLTLALLAREFKASHFGHAIELQECEAGKTLETLQDIADSPAPDGKELAARLAQPALAKFDTFLSDHLMTLVTMVERISAKDLPLIAANALGIDTTHEVA</sequence>
<dbReference type="SUPFAM" id="SSF52540">
    <property type="entry name" value="P-loop containing nucleoside triphosphate hydrolases"/>
    <property type="match status" value="1"/>
</dbReference>
<keyword evidence="6" id="KW-0378">Hydrolase</keyword>
<dbReference type="GO" id="GO:0004386">
    <property type="term" value="F:helicase activity"/>
    <property type="evidence" value="ECO:0007669"/>
    <property type="project" value="UniProtKB-KW"/>
</dbReference>
<dbReference type="InterPro" id="IPR027417">
    <property type="entry name" value="P-loop_NTPase"/>
</dbReference>
<organism evidence="6 7">
    <name type="scientific">Mesorhizobium salmacidum</name>
    <dbReference type="NCBI Taxonomy" id="3015171"/>
    <lineage>
        <taxon>Bacteria</taxon>
        <taxon>Pseudomonadati</taxon>
        <taxon>Pseudomonadota</taxon>
        <taxon>Alphaproteobacteria</taxon>
        <taxon>Hyphomicrobiales</taxon>
        <taxon>Phyllobacteriaceae</taxon>
        <taxon>Mesorhizobium</taxon>
    </lineage>
</organism>
<dbReference type="PROSITE" id="PS51194">
    <property type="entry name" value="HELICASE_CTER"/>
    <property type="match status" value="1"/>
</dbReference>
<dbReference type="InterPro" id="IPR014001">
    <property type="entry name" value="Helicase_ATP-bd"/>
</dbReference>
<dbReference type="InterPro" id="IPR052511">
    <property type="entry name" value="ATP-dep_Helicase"/>
</dbReference>
<dbReference type="PANTHER" id="PTHR47962">
    <property type="entry name" value="ATP-DEPENDENT HELICASE LHR-RELATED-RELATED"/>
    <property type="match status" value="1"/>
</dbReference>
<evidence type="ECO:0000313" key="7">
    <source>
        <dbReference type="Proteomes" id="UP001387293"/>
    </source>
</evidence>
<dbReference type="InterPro" id="IPR001650">
    <property type="entry name" value="Helicase_C-like"/>
</dbReference>
<feature type="domain" description="Helicase ATP-binding" evidence="4">
    <location>
        <begin position="50"/>
        <end position="232"/>
    </location>
</feature>
<comment type="caution">
    <text evidence="6">The sequence shown here is derived from an EMBL/GenBank/DDBJ whole genome shotgun (WGS) entry which is preliminary data.</text>
</comment>
<keyword evidence="2" id="KW-0067">ATP-binding</keyword>
<reference evidence="6 7" key="1">
    <citation type="submission" date="2022-12" db="EMBL/GenBank/DDBJ databases">
        <authorList>
            <person name="Muema E."/>
        </authorList>
    </citation>
    <scope>NUCLEOTIDE SEQUENCE [LARGE SCALE GENOMIC DNA]</scope>
    <source>
        <strain evidence="7">1326</strain>
    </source>
</reference>
<dbReference type="Pfam" id="PF00271">
    <property type="entry name" value="Helicase_C"/>
    <property type="match status" value="1"/>
</dbReference>
<evidence type="ECO:0000313" key="6">
    <source>
        <dbReference type="EMBL" id="MEI9412247.1"/>
    </source>
</evidence>
<feature type="region of interest" description="Disordered" evidence="3">
    <location>
        <begin position="257"/>
        <end position="280"/>
    </location>
</feature>
<keyword evidence="1" id="KW-0547">Nucleotide-binding</keyword>
<keyword evidence="7" id="KW-1185">Reference proteome</keyword>
<dbReference type="SMART" id="SM00490">
    <property type="entry name" value="HELICc"/>
    <property type="match status" value="1"/>
</dbReference>
<evidence type="ECO:0000256" key="2">
    <source>
        <dbReference type="ARBA" id="ARBA00022840"/>
    </source>
</evidence>
<dbReference type="PROSITE" id="PS51192">
    <property type="entry name" value="HELICASE_ATP_BIND_1"/>
    <property type="match status" value="1"/>
</dbReference>
<evidence type="ECO:0000256" key="3">
    <source>
        <dbReference type="SAM" id="MobiDB-lite"/>
    </source>
</evidence>
<evidence type="ECO:0000259" key="4">
    <source>
        <dbReference type="PROSITE" id="PS51192"/>
    </source>
</evidence>
<dbReference type="EMBL" id="JAPYKS010000025">
    <property type="protein sequence ID" value="MEI9412247.1"/>
    <property type="molecule type" value="Genomic_DNA"/>
</dbReference>
<evidence type="ECO:0000256" key="1">
    <source>
        <dbReference type="ARBA" id="ARBA00022741"/>
    </source>
</evidence>
<protein>
    <submittedName>
        <fullName evidence="6">DEAD/DEAH box helicase</fullName>
    </submittedName>
</protein>
<keyword evidence="6" id="KW-0347">Helicase</keyword>
<gene>
    <name evidence="6" type="ORF">O7A60_26330</name>
</gene>
<dbReference type="Proteomes" id="UP001387293">
    <property type="component" value="Unassembled WGS sequence"/>
</dbReference>
<dbReference type="SMART" id="SM00487">
    <property type="entry name" value="DEXDc"/>
    <property type="match status" value="1"/>
</dbReference>
<dbReference type="InterPro" id="IPR011545">
    <property type="entry name" value="DEAD/DEAH_box_helicase_dom"/>
</dbReference>
<evidence type="ECO:0000259" key="5">
    <source>
        <dbReference type="PROSITE" id="PS51194"/>
    </source>
</evidence>
<dbReference type="Gene3D" id="3.40.50.300">
    <property type="entry name" value="P-loop containing nucleotide triphosphate hydrolases"/>
    <property type="match status" value="2"/>
</dbReference>
<feature type="domain" description="Helicase C-terminal" evidence="5">
    <location>
        <begin position="287"/>
        <end position="439"/>
    </location>
</feature>
<dbReference type="PANTHER" id="PTHR47962:SF5">
    <property type="entry name" value="ATP-DEPENDENT HELICASE LHR-RELATED"/>
    <property type="match status" value="1"/>
</dbReference>
<proteinExistence type="predicted"/>
<name>A0ABU8L3K9_9HYPH</name>
<accession>A0ABU8L3K9</accession>